<dbReference type="InterPro" id="IPR003599">
    <property type="entry name" value="Ig_sub"/>
</dbReference>
<dbReference type="SMART" id="SM00409">
    <property type="entry name" value="IG"/>
    <property type="match status" value="1"/>
</dbReference>
<evidence type="ECO:0000259" key="1">
    <source>
        <dbReference type="PROSITE" id="PS50835"/>
    </source>
</evidence>
<dbReference type="AlphaFoldDB" id="A0A8X8BTV0"/>
<comment type="caution">
    <text evidence="2">The sequence shown here is derived from an EMBL/GenBank/DDBJ whole genome shotgun (WGS) entry which is preliminary data.</text>
</comment>
<dbReference type="Pfam" id="PF07686">
    <property type="entry name" value="V-set"/>
    <property type="match status" value="1"/>
</dbReference>
<feature type="domain" description="Ig-like" evidence="1">
    <location>
        <begin position="109"/>
        <end position="227"/>
    </location>
</feature>
<dbReference type="EMBL" id="JAATIS010001721">
    <property type="protein sequence ID" value="KAG2466156.1"/>
    <property type="molecule type" value="Genomic_DNA"/>
</dbReference>
<dbReference type="SMART" id="SM00406">
    <property type="entry name" value="IGv"/>
    <property type="match status" value="1"/>
</dbReference>
<dbReference type="InterPro" id="IPR036179">
    <property type="entry name" value="Ig-like_dom_sf"/>
</dbReference>
<feature type="non-terminal residue" evidence="2">
    <location>
        <position position="1"/>
    </location>
</feature>
<sequence length="227" mass="24430">MLRFLCPNFTGINKPSFPSGYVIVEQQISPVQSPLNELETSDILLPNGRADHIGNIYGRLRFEISSATPTPTAVVSTVSPAVAAVSPETGVHLRLDFRVLPDPIRFSGPAACRSKRRECPGRSCGDIIMTQSPSSLSARPGETVSMNCKASSSLTSGSYNYLAWYQQKAGEAPKLLIYYASTLQSGISSRFSGSGSGLDYTLTISNVQPEDAGHYYCKQGRSTPLAQ</sequence>
<proteinExistence type="predicted"/>
<feature type="non-terminal residue" evidence="2">
    <location>
        <position position="227"/>
    </location>
</feature>
<gene>
    <name evidence="2" type="primary">Igkv1d39_7</name>
    <name evidence="2" type="ORF">GTO96_0017067</name>
</gene>
<dbReference type="PROSITE" id="PS50835">
    <property type="entry name" value="IG_LIKE"/>
    <property type="match status" value="1"/>
</dbReference>
<evidence type="ECO:0000313" key="3">
    <source>
        <dbReference type="Proteomes" id="UP000886611"/>
    </source>
</evidence>
<dbReference type="SUPFAM" id="SSF48726">
    <property type="entry name" value="Immunoglobulin"/>
    <property type="match status" value="1"/>
</dbReference>
<organism evidence="2 3">
    <name type="scientific">Polypterus senegalus</name>
    <name type="common">Senegal bichir</name>
    <dbReference type="NCBI Taxonomy" id="55291"/>
    <lineage>
        <taxon>Eukaryota</taxon>
        <taxon>Metazoa</taxon>
        <taxon>Chordata</taxon>
        <taxon>Craniata</taxon>
        <taxon>Vertebrata</taxon>
        <taxon>Euteleostomi</taxon>
        <taxon>Actinopterygii</taxon>
        <taxon>Polypteriformes</taxon>
        <taxon>Polypteridae</taxon>
        <taxon>Polypterus</taxon>
    </lineage>
</organism>
<reference evidence="2 3" key="1">
    <citation type="journal article" date="2021" name="Cell">
        <title>Tracing the genetic footprints of vertebrate landing in non-teleost ray-finned fishes.</title>
        <authorList>
            <person name="Bi X."/>
            <person name="Wang K."/>
            <person name="Yang L."/>
            <person name="Pan H."/>
            <person name="Jiang H."/>
            <person name="Wei Q."/>
            <person name="Fang M."/>
            <person name="Yu H."/>
            <person name="Zhu C."/>
            <person name="Cai Y."/>
            <person name="He Y."/>
            <person name="Gan X."/>
            <person name="Zeng H."/>
            <person name="Yu D."/>
            <person name="Zhu Y."/>
            <person name="Jiang H."/>
            <person name="Qiu Q."/>
            <person name="Yang H."/>
            <person name="Zhang Y.E."/>
            <person name="Wang W."/>
            <person name="Zhu M."/>
            <person name="He S."/>
            <person name="Zhang G."/>
        </authorList>
    </citation>
    <scope>NUCLEOTIDE SEQUENCE [LARGE SCALE GENOMIC DNA]</scope>
    <source>
        <strain evidence="2">Bchr_013</strain>
    </source>
</reference>
<dbReference type="InterPro" id="IPR013106">
    <property type="entry name" value="Ig_V-set"/>
</dbReference>
<dbReference type="InterPro" id="IPR013783">
    <property type="entry name" value="Ig-like_fold"/>
</dbReference>
<keyword evidence="3" id="KW-1185">Reference proteome</keyword>
<dbReference type="Gene3D" id="2.60.40.10">
    <property type="entry name" value="Immunoglobulins"/>
    <property type="match status" value="1"/>
</dbReference>
<accession>A0A8X8BTV0</accession>
<dbReference type="Proteomes" id="UP000886611">
    <property type="component" value="Unassembled WGS sequence"/>
</dbReference>
<dbReference type="InterPro" id="IPR050150">
    <property type="entry name" value="IgV_Light_Chain"/>
</dbReference>
<name>A0A8X8BTV0_POLSE</name>
<protein>
    <submittedName>
        <fullName evidence="2">KVD39 protein</fullName>
    </submittedName>
</protein>
<dbReference type="FunFam" id="2.60.40.10:FF:001230">
    <property type="entry name" value="Immunoglobulin kappa variable 8-16"/>
    <property type="match status" value="1"/>
</dbReference>
<dbReference type="InterPro" id="IPR007110">
    <property type="entry name" value="Ig-like_dom"/>
</dbReference>
<evidence type="ECO:0000313" key="2">
    <source>
        <dbReference type="EMBL" id="KAG2466156.1"/>
    </source>
</evidence>
<dbReference type="PANTHER" id="PTHR23267">
    <property type="entry name" value="IMMUNOGLOBULIN LIGHT CHAIN"/>
    <property type="match status" value="1"/>
</dbReference>